<dbReference type="Proteomes" id="UP001500610">
    <property type="component" value="Unassembled WGS sequence"/>
</dbReference>
<feature type="region of interest" description="Disordered" evidence="1">
    <location>
        <begin position="101"/>
        <end position="149"/>
    </location>
</feature>
<accession>A0ABP9IGM4</accession>
<keyword evidence="3" id="KW-1185">Reference proteome</keyword>
<dbReference type="EMBL" id="BAABIV010000018">
    <property type="protein sequence ID" value="GAA4997219.1"/>
    <property type="molecule type" value="Genomic_DNA"/>
</dbReference>
<reference evidence="3" key="1">
    <citation type="journal article" date="2019" name="Int. J. Syst. Evol. Microbiol.">
        <title>The Global Catalogue of Microorganisms (GCM) 10K type strain sequencing project: providing services to taxonomists for standard genome sequencing and annotation.</title>
        <authorList>
            <consortium name="The Broad Institute Genomics Platform"/>
            <consortium name="The Broad Institute Genome Sequencing Center for Infectious Disease"/>
            <person name="Wu L."/>
            <person name="Ma J."/>
        </authorList>
    </citation>
    <scope>NUCLEOTIDE SEQUENCE [LARGE SCALE GENOMIC DNA]</scope>
    <source>
        <strain evidence="3">JCM 17657</strain>
    </source>
</reference>
<evidence type="ECO:0000313" key="3">
    <source>
        <dbReference type="Proteomes" id="UP001500610"/>
    </source>
</evidence>
<feature type="compositionally biased region" description="Pro residues" evidence="1">
    <location>
        <begin position="107"/>
        <end position="117"/>
    </location>
</feature>
<name>A0ABP9IGM4_9ACTN</name>
<protein>
    <submittedName>
        <fullName evidence="2">Uncharacterized protein</fullName>
    </submittedName>
</protein>
<feature type="compositionally biased region" description="Low complexity" evidence="1">
    <location>
        <begin position="135"/>
        <end position="149"/>
    </location>
</feature>
<gene>
    <name evidence="2" type="ORF">GCM10023257_44920</name>
</gene>
<sequence>MCQQRLWSIHLGDEGEPFRWDEARRAQLRAELDAYFFHLYGNSAEDADYILDTFQSEASGLRNNEIAKYGEHRAKLLVLTEYERMATAGLSRENALVDGESYASLLTPPPGHGPRPPRLTARPRDRNSTDHERSAVPAAARSASLGLRA</sequence>
<proteinExistence type="predicted"/>
<evidence type="ECO:0000256" key="1">
    <source>
        <dbReference type="SAM" id="MobiDB-lite"/>
    </source>
</evidence>
<evidence type="ECO:0000313" key="2">
    <source>
        <dbReference type="EMBL" id="GAA4997219.1"/>
    </source>
</evidence>
<feature type="compositionally biased region" description="Basic and acidic residues" evidence="1">
    <location>
        <begin position="122"/>
        <end position="134"/>
    </location>
</feature>
<organism evidence="2 3">
    <name type="scientific">Streptomyces hyderabadensis</name>
    <dbReference type="NCBI Taxonomy" id="598549"/>
    <lineage>
        <taxon>Bacteria</taxon>
        <taxon>Bacillati</taxon>
        <taxon>Actinomycetota</taxon>
        <taxon>Actinomycetes</taxon>
        <taxon>Kitasatosporales</taxon>
        <taxon>Streptomycetaceae</taxon>
        <taxon>Streptomyces</taxon>
    </lineage>
</organism>
<comment type="caution">
    <text evidence="2">The sequence shown here is derived from an EMBL/GenBank/DDBJ whole genome shotgun (WGS) entry which is preliminary data.</text>
</comment>